<evidence type="ECO:0000313" key="3">
    <source>
        <dbReference type="Proteomes" id="UP000177987"/>
    </source>
</evidence>
<sequence>MYIRVRVAAGAKKESFEQVSEDSFLVSVKDPAEQNFANRRVLELIAAHFGINPKQVRIISGHHSPGKILSVPD</sequence>
<proteinExistence type="inferred from homology"/>
<dbReference type="AlphaFoldDB" id="A0A1G2SFS3"/>
<dbReference type="NCBIfam" id="TIGR00251">
    <property type="entry name" value="DUF167 family protein"/>
    <property type="match status" value="1"/>
</dbReference>
<accession>A0A1G2SFS3</accession>
<evidence type="ECO:0000256" key="1">
    <source>
        <dbReference type="ARBA" id="ARBA00010364"/>
    </source>
</evidence>
<protein>
    <recommendedName>
        <fullName evidence="4">YggU family protein</fullName>
    </recommendedName>
</protein>
<dbReference type="EMBL" id="MHUW01000012">
    <property type="protein sequence ID" value="OHA83855.1"/>
    <property type="molecule type" value="Genomic_DNA"/>
</dbReference>
<dbReference type="InterPro" id="IPR036591">
    <property type="entry name" value="YggU-like_sf"/>
</dbReference>
<dbReference type="Pfam" id="PF02594">
    <property type="entry name" value="DUF167"/>
    <property type="match status" value="1"/>
</dbReference>
<evidence type="ECO:0008006" key="4">
    <source>
        <dbReference type="Google" id="ProtNLM"/>
    </source>
</evidence>
<comment type="similarity">
    <text evidence="1">Belongs to the UPF0235 family.</text>
</comment>
<dbReference type="Gene3D" id="3.30.1200.10">
    <property type="entry name" value="YggU-like"/>
    <property type="match status" value="1"/>
</dbReference>
<name>A0A1G2SFS3_9BACT</name>
<dbReference type="SMART" id="SM01152">
    <property type="entry name" value="DUF167"/>
    <property type="match status" value="1"/>
</dbReference>
<dbReference type="InterPro" id="IPR003746">
    <property type="entry name" value="DUF167"/>
</dbReference>
<organism evidence="2 3">
    <name type="scientific">Candidatus Yonathbacteria bacterium RIFCSPLOWO2_01_FULL_47_33b</name>
    <dbReference type="NCBI Taxonomy" id="1802727"/>
    <lineage>
        <taxon>Bacteria</taxon>
        <taxon>Candidatus Yonathiibacteriota</taxon>
    </lineage>
</organism>
<dbReference type="Proteomes" id="UP000177987">
    <property type="component" value="Unassembled WGS sequence"/>
</dbReference>
<gene>
    <name evidence="2" type="ORF">A2937_00805</name>
</gene>
<comment type="caution">
    <text evidence="2">The sequence shown here is derived from an EMBL/GenBank/DDBJ whole genome shotgun (WGS) entry which is preliminary data.</text>
</comment>
<evidence type="ECO:0000313" key="2">
    <source>
        <dbReference type="EMBL" id="OHA83855.1"/>
    </source>
</evidence>
<dbReference type="SUPFAM" id="SSF69786">
    <property type="entry name" value="YggU-like"/>
    <property type="match status" value="1"/>
</dbReference>
<reference evidence="2 3" key="1">
    <citation type="journal article" date="2016" name="Nat. Commun.">
        <title>Thousands of microbial genomes shed light on interconnected biogeochemical processes in an aquifer system.</title>
        <authorList>
            <person name="Anantharaman K."/>
            <person name="Brown C.T."/>
            <person name="Hug L.A."/>
            <person name="Sharon I."/>
            <person name="Castelle C.J."/>
            <person name="Probst A.J."/>
            <person name="Thomas B.C."/>
            <person name="Singh A."/>
            <person name="Wilkins M.J."/>
            <person name="Karaoz U."/>
            <person name="Brodie E.L."/>
            <person name="Williams K.H."/>
            <person name="Hubbard S.S."/>
            <person name="Banfield J.F."/>
        </authorList>
    </citation>
    <scope>NUCLEOTIDE SEQUENCE [LARGE SCALE GENOMIC DNA]</scope>
</reference>